<keyword evidence="2" id="KW-0349">Heme</keyword>
<evidence type="ECO:0000256" key="6">
    <source>
        <dbReference type="ARBA" id="ARBA00023014"/>
    </source>
</evidence>
<gene>
    <name evidence="8" type="primary">cobG</name>
    <name evidence="8" type="ORF">HTZ77_25135</name>
</gene>
<dbReference type="Gene3D" id="3.30.413.10">
    <property type="entry name" value="Sulfite Reductase Hemoprotein, domain 1"/>
    <property type="match status" value="2"/>
</dbReference>
<evidence type="ECO:0000256" key="2">
    <source>
        <dbReference type="ARBA" id="ARBA00022617"/>
    </source>
</evidence>
<evidence type="ECO:0000256" key="4">
    <source>
        <dbReference type="ARBA" id="ARBA00023002"/>
    </source>
</evidence>
<keyword evidence="6" id="KW-0411">Iron-sulfur</keyword>
<dbReference type="EMBL" id="JABWGN010000009">
    <property type="protein sequence ID" value="NUW34693.1"/>
    <property type="molecule type" value="Genomic_DNA"/>
</dbReference>
<name>A0A7Y6IAJ3_9ACTN</name>
<dbReference type="NCBIfam" id="TIGR02435">
    <property type="entry name" value="CobG"/>
    <property type="match status" value="1"/>
</dbReference>
<evidence type="ECO:0000259" key="7">
    <source>
        <dbReference type="Pfam" id="PF03460"/>
    </source>
</evidence>
<dbReference type="PANTHER" id="PTHR32439">
    <property type="entry name" value="FERREDOXIN--NITRITE REDUCTASE, CHLOROPLASTIC"/>
    <property type="match status" value="1"/>
</dbReference>
<organism evidence="8 9">
    <name type="scientific">Nonomuraea montanisoli</name>
    <dbReference type="NCBI Taxonomy" id="2741721"/>
    <lineage>
        <taxon>Bacteria</taxon>
        <taxon>Bacillati</taxon>
        <taxon>Actinomycetota</taxon>
        <taxon>Actinomycetes</taxon>
        <taxon>Streptosporangiales</taxon>
        <taxon>Streptosporangiaceae</taxon>
        <taxon>Nonomuraea</taxon>
    </lineage>
</organism>
<keyword evidence="4 8" id="KW-0560">Oxidoreductase</keyword>
<protein>
    <submittedName>
        <fullName evidence="8">Precorrin-3B synthase</fullName>
        <ecNumber evidence="8">1.14.13.83</ecNumber>
    </submittedName>
</protein>
<evidence type="ECO:0000256" key="3">
    <source>
        <dbReference type="ARBA" id="ARBA00022723"/>
    </source>
</evidence>
<keyword evidence="9" id="KW-1185">Reference proteome</keyword>
<keyword evidence="5" id="KW-0408">Iron</keyword>
<evidence type="ECO:0000256" key="1">
    <source>
        <dbReference type="ARBA" id="ARBA00022485"/>
    </source>
</evidence>
<dbReference type="GO" id="GO:0046872">
    <property type="term" value="F:metal ion binding"/>
    <property type="evidence" value="ECO:0007669"/>
    <property type="project" value="UniProtKB-KW"/>
</dbReference>
<dbReference type="InterPro" id="IPR051329">
    <property type="entry name" value="NIR_SIR_4Fe-4S"/>
</dbReference>
<dbReference type="PANTHER" id="PTHR32439:SF9">
    <property type="entry name" value="BLR3264 PROTEIN"/>
    <property type="match status" value="1"/>
</dbReference>
<keyword evidence="3" id="KW-0479">Metal-binding</keyword>
<keyword evidence="1" id="KW-0004">4Fe-4S</keyword>
<dbReference type="SUPFAM" id="SSF55124">
    <property type="entry name" value="Nitrite/Sulfite reductase N-terminal domain-like"/>
    <property type="match status" value="2"/>
</dbReference>
<accession>A0A7Y6IAJ3</accession>
<reference evidence="8 9" key="1">
    <citation type="submission" date="2020-06" db="EMBL/GenBank/DDBJ databases">
        <title>Nonomuraea sp. SMC257, a novel actinomycete isolated from soil.</title>
        <authorList>
            <person name="Chanama M."/>
        </authorList>
    </citation>
    <scope>NUCLEOTIDE SEQUENCE [LARGE SCALE GENOMIC DNA]</scope>
    <source>
        <strain evidence="8 9">SMC257</strain>
    </source>
</reference>
<dbReference type="RefSeq" id="WP_175592117.1">
    <property type="nucleotide sequence ID" value="NZ_JABWGN010000009.1"/>
</dbReference>
<dbReference type="Proteomes" id="UP000586042">
    <property type="component" value="Unassembled WGS sequence"/>
</dbReference>
<dbReference type="EC" id="1.14.13.83" evidence="8"/>
<evidence type="ECO:0000256" key="5">
    <source>
        <dbReference type="ARBA" id="ARBA00023004"/>
    </source>
</evidence>
<dbReference type="AlphaFoldDB" id="A0A7Y6IAJ3"/>
<dbReference type="Pfam" id="PF03460">
    <property type="entry name" value="NIR_SIR_ferr"/>
    <property type="match status" value="2"/>
</dbReference>
<dbReference type="InterPro" id="IPR045854">
    <property type="entry name" value="NO2/SO3_Rdtase_4Fe4S_sf"/>
</dbReference>
<dbReference type="SUPFAM" id="SSF56014">
    <property type="entry name" value="Nitrite and sulphite reductase 4Fe-4S domain-like"/>
    <property type="match status" value="2"/>
</dbReference>
<dbReference type="GO" id="GO:0043818">
    <property type="term" value="F:precorrin-3B synthase activity"/>
    <property type="evidence" value="ECO:0007669"/>
    <property type="project" value="UniProtKB-EC"/>
</dbReference>
<dbReference type="Gene3D" id="3.90.480.10">
    <property type="entry name" value="Sulfite Reductase Hemoprotein,Domain 2"/>
    <property type="match status" value="1"/>
</dbReference>
<dbReference type="InterPro" id="IPR005117">
    <property type="entry name" value="NiRdtase/SiRdtase_haem-b_fer"/>
</dbReference>
<feature type="domain" description="Nitrite/Sulfite reductase ferredoxin-like" evidence="7">
    <location>
        <begin position="280"/>
        <end position="344"/>
    </location>
</feature>
<dbReference type="GO" id="GO:0051539">
    <property type="term" value="F:4 iron, 4 sulfur cluster binding"/>
    <property type="evidence" value="ECO:0007669"/>
    <property type="project" value="UniProtKB-KW"/>
</dbReference>
<feature type="domain" description="Nitrite/Sulfite reductase ferredoxin-like" evidence="7">
    <location>
        <begin position="29"/>
        <end position="73"/>
    </location>
</feature>
<proteinExistence type="predicted"/>
<sequence length="424" mass="43399">MSIADFSGRVRPDACPGALQVHEAADGPLVRVRLPGGAISPGRLRELAGCATDLGSGVIELTSRANVQVRGLRSPEGFAARIAAAGLLPSAAHERVRNIVASPLGGRGRCGLLRTQPLVEALDRALCALPRLAGLPGRFLFAVDDGTGDMPGLGADVTFVPGAAEGRLLLAGVDAGLAVGADAAVRRMIAAAEAFLDERERPGGGRAAWRIGELVDGPGRIAARLGAAGHQATPDRIAARLGADDHSATPDRMAARLGAAGDRATTPLPAAPAQRAGRVDQRDGRVALEAVVPLGRLSAAQAGAVADVAAARDGGPVRFTPWRTVVLLDLSPAAADRAARSLEAAGLVTDPASPWGGVSACTGRPGCAKSLADVREDARRWVATLDGPPAAPVHWAGCERRCGLPRGRVVQMIATGDGYQERQQ</sequence>
<dbReference type="InterPro" id="IPR036136">
    <property type="entry name" value="Nit/Sulf_reduc_fer-like_dom_sf"/>
</dbReference>
<dbReference type="InterPro" id="IPR012798">
    <property type="entry name" value="Cbl_synth_CobG-like"/>
</dbReference>
<comment type="caution">
    <text evidence="8">The sequence shown here is derived from an EMBL/GenBank/DDBJ whole genome shotgun (WGS) entry which is preliminary data.</text>
</comment>
<evidence type="ECO:0000313" key="9">
    <source>
        <dbReference type="Proteomes" id="UP000586042"/>
    </source>
</evidence>
<evidence type="ECO:0000313" key="8">
    <source>
        <dbReference type="EMBL" id="NUW34693.1"/>
    </source>
</evidence>